<keyword evidence="4" id="KW-1185">Reference proteome</keyword>
<protein>
    <submittedName>
        <fullName evidence="3">Rod-binding protein</fullName>
    </submittedName>
</protein>
<organism evidence="3 4">
    <name type="scientific">Caldovatus aquaticus</name>
    <dbReference type="NCBI Taxonomy" id="2865671"/>
    <lineage>
        <taxon>Bacteria</taxon>
        <taxon>Pseudomonadati</taxon>
        <taxon>Pseudomonadota</taxon>
        <taxon>Alphaproteobacteria</taxon>
        <taxon>Acetobacterales</taxon>
        <taxon>Roseomonadaceae</taxon>
        <taxon>Caldovatus</taxon>
    </lineage>
</organism>
<sequence>MTPALRSATPGALPPRTEASPAEDARRRAARAFEAQALGQLLRPMFDTLDTARGLLGGGAGEAQWRPMLVDAYAAAIAHAGGLGIAEAVHRALLAAQETRAASPRVQEGEGG</sequence>
<evidence type="ECO:0000313" key="3">
    <source>
        <dbReference type="EMBL" id="MBW8268877.1"/>
    </source>
</evidence>
<dbReference type="Pfam" id="PF10135">
    <property type="entry name" value="Rod-binding"/>
    <property type="match status" value="1"/>
</dbReference>
<evidence type="ECO:0000256" key="1">
    <source>
        <dbReference type="SAM" id="MobiDB-lite"/>
    </source>
</evidence>
<reference evidence="3 4" key="1">
    <citation type="submission" date="2021-08" db="EMBL/GenBank/DDBJ databases">
        <title>Caldovatus sediminis gen. nov., sp. nov., a moderately thermophilic bacterium isolated from a hot spring.</title>
        <authorList>
            <person name="Hu C.-J."/>
            <person name="Li W.-J."/>
            <person name="Xian W.-D."/>
        </authorList>
    </citation>
    <scope>NUCLEOTIDE SEQUENCE [LARGE SCALE GENOMIC DNA]</scope>
    <source>
        <strain evidence="3 4">SYSU G05006</strain>
    </source>
</reference>
<gene>
    <name evidence="3" type="ORF">K1J50_05195</name>
</gene>
<feature type="domain" description="Flagellar protein FlgJ N-terminal" evidence="2">
    <location>
        <begin position="45"/>
        <end position="91"/>
    </location>
</feature>
<accession>A0ABS7EZS2</accession>
<comment type="caution">
    <text evidence="3">The sequence shown here is derived from an EMBL/GenBank/DDBJ whole genome shotgun (WGS) entry which is preliminary data.</text>
</comment>
<proteinExistence type="predicted"/>
<dbReference type="Proteomes" id="UP001519924">
    <property type="component" value="Unassembled WGS sequence"/>
</dbReference>
<name>A0ABS7EZS2_9PROT</name>
<dbReference type="InterPro" id="IPR019301">
    <property type="entry name" value="Flagellar_prot_FlgJ_N"/>
</dbReference>
<dbReference type="RefSeq" id="WP_220116376.1">
    <property type="nucleotide sequence ID" value="NZ_JAHZUY010000007.1"/>
</dbReference>
<evidence type="ECO:0000259" key="2">
    <source>
        <dbReference type="Pfam" id="PF10135"/>
    </source>
</evidence>
<dbReference type="EMBL" id="JAHZUY010000007">
    <property type="protein sequence ID" value="MBW8268877.1"/>
    <property type="molecule type" value="Genomic_DNA"/>
</dbReference>
<feature type="region of interest" description="Disordered" evidence="1">
    <location>
        <begin position="1"/>
        <end position="28"/>
    </location>
</feature>
<evidence type="ECO:0000313" key="4">
    <source>
        <dbReference type="Proteomes" id="UP001519924"/>
    </source>
</evidence>